<evidence type="ECO:0000313" key="5">
    <source>
        <dbReference type="Proteomes" id="UP001153714"/>
    </source>
</evidence>
<dbReference type="Proteomes" id="UP001153714">
    <property type="component" value="Chromosome 2"/>
</dbReference>
<dbReference type="InterPro" id="IPR023631">
    <property type="entry name" value="Amidase_dom"/>
</dbReference>
<feature type="binding site" evidence="2">
    <location>
        <position position="199"/>
    </location>
    <ligand>
        <name>substrate</name>
    </ligand>
</feature>
<evidence type="ECO:0000256" key="2">
    <source>
        <dbReference type="PIRSR" id="PIRSR001221-2"/>
    </source>
</evidence>
<dbReference type="InterPro" id="IPR036928">
    <property type="entry name" value="AS_sf"/>
</dbReference>
<dbReference type="AlphaFoldDB" id="A0A9N9R3B7"/>
<dbReference type="SUPFAM" id="SSF75304">
    <property type="entry name" value="Amidase signature (AS) enzymes"/>
    <property type="match status" value="1"/>
</dbReference>
<dbReference type="OrthoDB" id="6428749at2759"/>
<feature type="domain" description="Amidase" evidence="3">
    <location>
        <begin position="65"/>
        <end position="499"/>
    </location>
</feature>
<evidence type="ECO:0000256" key="1">
    <source>
        <dbReference type="PIRSR" id="PIRSR001221-1"/>
    </source>
</evidence>
<proteinExistence type="predicted"/>
<evidence type="ECO:0000313" key="4">
    <source>
        <dbReference type="EMBL" id="CAG9788524.1"/>
    </source>
</evidence>
<sequence length="519" mass="57925">MCNVLSSIVRFIRSIYEVVFDFLFSLYWERKKEMIPDLEAKHAFLSESAVTLAKKIRNRELKSEELVQAVIERIKQVNPIINAVVDNRYEQALAEARAVDSLLATGVTDLEKTKPFLGVPFTTKESQPVKGLSVTYGLWLWKNKRAEEDCEAVARLRNAGAIPLAVTNLPELLIWSEARNPVHGATKNPHHTGRTAGGSSGAEAALMATYSTVIGLSSDIAGSTRIPSFYCGMFGYNPTADVVNLKGIFSRNGQEPSSMLCFGFISKHMEDQAPLMKVIAGDKAHLLRLDREVDIKDIKVFFTSSINDIWMSSPNAELKDVMNRVILKLGQILPSENKPLPYYHKCFDNIINVWKHWMSKEPEDYFNMYTDGKGKPNMLWEMVKKFLGFSKHSLYLVMRLCGDQLLPAVNAEWAETLTQSLKDDLFSKLGDNGVLLLPSSPLPCPYHYYTYINPYNFGAFAVSNVLKCPAVQVPIGVNSKNIPVGIQVLAAPHNDAVCLTVAKYLEKEFGGAVMACKVK</sequence>
<dbReference type="InterPro" id="IPR052739">
    <property type="entry name" value="FAAH2"/>
</dbReference>
<dbReference type="PANTHER" id="PTHR43372:SF1">
    <property type="entry name" value="LD38433P"/>
    <property type="match status" value="1"/>
</dbReference>
<dbReference type="Pfam" id="PF01425">
    <property type="entry name" value="Amidase"/>
    <property type="match status" value="1"/>
</dbReference>
<feature type="binding site" evidence="2">
    <location>
        <position position="173"/>
    </location>
    <ligand>
        <name>substrate</name>
    </ligand>
</feature>
<feature type="active site" description="Acyl-ester intermediate" evidence="1">
    <location>
        <position position="223"/>
    </location>
</feature>
<reference evidence="4" key="1">
    <citation type="submission" date="2021-12" db="EMBL/GenBank/DDBJ databases">
        <authorList>
            <person name="King R."/>
        </authorList>
    </citation>
    <scope>NUCLEOTIDE SEQUENCE</scope>
</reference>
<name>A0A9N9R3B7_9NEOP</name>
<keyword evidence="5" id="KW-1185">Reference proteome</keyword>
<feature type="active site" description="Charge relay system" evidence="1">
    <location>
        <position position="199"/>
    </location>
</feature>
<organism evidence="4 5">
    <name type="scientific">Diatraea saccharalis</name>
    <name type="common">sugarcane borer</name>
    <dbReference type="NCBI Taxonomy" id="40085"/>
    <lineage>
        <taxon>Eukaryota</taxon>
        <taxon>Metazoa</taxon>
        <taxon>Ecdysozoa</taxon>
        <taxon>Arthropoda</taxon>
        <taxon>Hexapoda</taxon>
        <taxon>Insecta</taxon>
        <taxon>Pterygota</taxon>
        <taxon>Neoptera</taxon>
        <taxon>Endopterygota</taxon>
        <taxon>Lepidoptera</taxon>
        <taxon>Glossata</taxon>
        <taxon>Ditrysia</taxon>
        <taxon>Pyraloidea</taxon>
        <taxon>Crambidae</taxon>
        <taxon>Crambinae</taxon>
        <taxon>Diatraea</taxon>
    </lineage>
</organism>
<dbReference type="PANTHER" id="PTHR43372">
    <property type="entry name" value="FATTY-ACID AMIDE HYDROLASE"/>
    <property type="match status" value="1"/>
</dbReference>
<reference evidence="4" key="2">
    <citation type="submission" date="2022-10" db="EMBL/GenBank/DDBJ databases">
        <authorList>
            <consortium name="ENA_rothamsted_submissions"/>
            <consortium name="culmorum"/>
            <person name="King R."/>
        </authorList>
    </citation>
    <scope>NUCLEOTIDE SEQUENCE</scope>
</reference>
<dbReference type="Gene3D" id="3.90.1300.10">
    <property type="entry name" value="Amidase signature (AS) domain"/>
    <property type="match status" value="1"/>
</dbReference>
<feature type="binding site" evidence="2">
    <location>
        <begin position="220"/>
        <end position="223"/>
    </location>
    <ligand>
        <name>substrate</name>
    </ligand>
</feature>
<protein>
    <recommendedName>
        <fullName evidence="3">Amidase domain-containing protein</fullName>
    </recommendedName>
</protein>
<dbReference type="EMBL" id="OU893333">
    <property type="protein sequence ID" value="CAG9788524.1"/>
    <property type="molecule type" value="Genomic_DNA"/>
</dbReference>
<dbReference type="PIRSF" id="PIRSF001221">
    <property type="entry name" value="Amidase_fungi"/>
    <property type="match status" value="1"/>
</dbReference>
<dbReference type="GO" id="GO:0012505">
    <property type="term" value="C:endomembrane system"/>
    <property type="evidence" value="ECO:0007669"/>
    <property type="project" value="TreeGrafter"/>
</dbReference>
<feature type="active site" description="Charge relay system" evidence="1">
    <location>
        <position position="124"/>
    </location>
</feature>
<evidence type="ECO:0000259" key="3">
    <source>
        <dbReference type="Pfam" id="PF01425"/>
    </source>
</evidence>
<accession>A0A9N9R3B7</accession>
<gene>
    <name evidence="4" type="ORF">DIATSA_LOCUS6321</name>
</gene>